<evidence type="ECO:0000313" key="2">
    <source>
        <dbReference type="Proteomes" id="UP000672097"/>
    </source>
</evidence>
<dbReference type="InterPro" id="IPR007607">
    <property type="entry name" value="BacA/B"/>
</dbReference>
<dbReference type="Proteomes" id="UP000672097">
    <property type="component" value="Unassembled WGS sequence"/>
</dbReference>
<proteinExistence type="predicted"/>
<organism evidence="1 2">
    <name type="scientific">Ideonella paludis</name>
    <dbReference type="NCBI Taxonomy" id="1233411"/>
    <lineage>
        <taxon>Bacteria</taxon>
        <taxon>Pseudomonadati</taxon>
        <taxon>Pseudomonadota</taxon>
        <taxon>Betaproteobacteria</taxon>
        <taxon>Burkholderiales</taxon>
        <taxon>Sphaerotilaceae</taxon>
        <taxon>Ideonella</taxon>
    </lineage>
</organism>
<dbReference type="RefSeq" id="WP_210809550.1">
    <property type="nucleotide sequence ID" value="NZ_JAGQDG010000004.1"/>
</dbReference>
<evidence type="ECO:0000313" key="1">
    <source>
        <dbReference type="EMBL" id="MBQ0936246.1"/>
    </source>
</evidence>
<sequence length="141" mass="15043">MDASQDTLVIDPVKLNIVNRVAAGSSVSGEQLHFKGGLLLQGSLSGRGEVAGRLVVWPTGQLIGKYKVFGDVYLLGHLGGVTDEIDPHTTLECHGTVYVSSTGVSTGTIMAHRLRMYDGATLQGPFRTLRSNQSLPVLNRP</sequence>
<name>A0ABS5DZJ5_9BURK</name>
<gene>
    <name evidence="1" type="ORF">KAK11_12975</name>
</gene>
<reference evidence="1 2" key="1">
    <citation type="submission" date="2021-04" db="EMBL/GenBank/DDBJ databases">
        <title>The genome sequence of type strain Ideonella paludis KCTC 32238.</title>
        <authorList>
            <person name="Liu Y."/>
        </authorList>
    </citation>
    <scope>NUCLEOTIDE SEQUENCE [LARGE SCALE GENOMIC DNA]</scope>
    <source>
        <strain evidence="1 2">KCTC 32238</strain>
    </source>
</reference>
<dbReference type="EMBL" id="JAGQDG010000004">
    <property type="protein sequence ID" value="MBQ0936246.1"/>
    <property type="molecule type" value="Genomic_DNA"/>
</dbReference>
<dbReference type="Pfam" id="PF04519">
    <property type="entry name" value="Bactofilin"/>
    <property type="match status" value="1"/>
</dbReference>
<protein>
    <submittedName>
        <fullName evidence="1">Polymer-forming cytoskeletal protein</fullName>
    </submittedName>
</protein>
<comment type="caution">
    <text evidence="1">The sequence shown here is derived from an EMBL/GenBank/DDBJ whole genome shotgun (WGS) entry which is preliminary data.</text>
</comment>
<accession>A0ABS5DZJ5</accession>
<keyword evidence="2" id="KW-1185">Reference proteome</keyword>